<dbReference type="SUPFAM" id="SSF56784">
    <property type="entry name" value="HAD-like"/>
    <property type="match status" value="1"/>
</dbReference>
<sequence length="194" mass="21385">MIYCDLDETLIARWQAVIPNEFVAKLTGMPVCRPPVGESGWEIVAFPSGRKLLVRRRPSALEFLAALRQLGSVKLLTDATQQYAETMNAAFGLGFEPSAIIGREQLDAAGELGQAHSPVDPEGILIENEDPYGEFRVARWRKGWYLGLRSSEQLIYVPRYDGDDSDRLAAEMPKHVAAVAALILSDDSKCGHQA</sequence>
<gene>
    <name evidence="1" type="ORF">GALL_310660</name>
</gene>
<organism evidence="1">
    <name type="scientific">mine drainage metagenome</name>
    <dbReference type="NCBI Taxonomy" id="410659"/>
    <lineage>
        <taxon>unclassified sequences</taxon>
        <taxon>metagenomes</taxon>
        <taxon>ecological metagenomes</taxon>
    </lineage>
</organism>
<evidence type="ECO:0008006" key="2">
    <source>
        <dbReference type="Google" id="ProtNLM"/>
    </source>
</evidence>
<name>A0A1J5R4Z7_9ZZZZ</name>
<evidence type="ECO:0000313" key="1">
    <source>
        <dbReference type="EMBL" id="OIQ87076.1"/>
    </source>
</evidence>
<reference evidence="1" key="1">
    <citation type="submission" date="2016-10" db="EMBL/GenBank/DDBJ databases">
        <title>Sequence of Gallionella enrichment culture.</title>
        <authorList>
            <person name="Poehlein A."/>
            <person name="Muehling M."/>
            <person name="Daniel R."/>
        </authorList>
    </citation>
    <scope>NUCLEOTIDE SEQUENCE</scope>
</reference>
<dbReference type="AlphaFoldDB" id="A0A1J5R4Z7"/>
<dbReference type="EMBL" id="MLJW01000442">
    <property type="protein sequence ID" value="OIQ87076.1"/>
    <property type="molecule type" value="Genomic_DNA"/>
</dbReference>
<proteinExistence type="predicted"/>
<comment type="caution">
    <text evidence="1">The sequence shown here is derived from an EMBL/GenBank/DDBJ whole genome shotgun (WGS) entry which is preliminary data.</text>
</comment>
<dbReference type="InterPro" id="IPR036412">
    <property type="entry name" value="HAD-like_sf"/>
</dbReference>
<protein>
    <recommendedName>
        <fullName evidence="2">HAD family hydrolase</fullName>
    </recommendedName>
</protein>
<accession>A0A1J5R4Z7</accession>